<gene>
    <name evidence="2" type="ORF">SAMN05421803_12718</name>
</gene>
<keyword evidence="3" id="KW-1185">Reference proteome</keyword>
<evidence type="ECO:0000313" key="2">
    <source>
        <dbReference type="EMBL" id="SHK66516.1"/>
    </source>
</evidence>
<dbReference type="Proteomes" id="UP000184452">
    <property type="component" value="Unassembled WGS sequence"/>
</dbReference>
<dbReference type="AlphaFoldDB" id="A0A1M6UBF6"/>
<accession>A0A1M6UBF6</accession>
<organism evidence="2 3">
    <name type="scientific">Nocardiopsis flavescens</name>
    <dbReference type="NCBI Taxonomy" id="758803"/>
    <lineage>
        <taxon>Bacteria</taxon>
        <taxon>Bacillati</taxon>
        <taxon>Actinomycetota</taxon>
        <taxon>Actinomycetes</taxon>
        <taxon>Streptosporangiales</taxon>
        <taxon>Nocardiopsidaceae</taxon>
        <taxon>Nocardiopsis</taxon>
    </lineage>
</organism>
<protein>
    <submittedName>
        <fullName evidence="2">Uncharacterized protein</fullName>
    </submittedName>
</protein>
<dbReference type="RefSeq" id="WP_073383606.1">
    <property type="nucleotide sequence ID" value="NZ_FQZK01000027.1"/>
</dbReference>
<feature type="region of interest" description="Disordered" evidence="1">
    <location>
        <begin position="24"/>
        <end position="45"/>
    </location>
</feature>
<proteinExistence type="predicted"/>
<sequence>MIPADWIPHRRAQDGEVLGYLAPAGEGARTPMTPFGHPAGEPADEDGARAVLDARGLAYLADPWLLELPGRAEPVTVRIVEVGPDRMRVANADHGYEEADLGHVFVLEVPEPGRLRPA</sequence>
<dbReference type="EMBL" id="FQZK01000027">
    <property type="protein sequence ID" value="SHK66516.1"/>
    <property type="molecule type" value="Genomic_DNA"/>
</dbReference>
<evidence type="ECO:0000313" key="3">
    <source>
        <dbReference type="Proteomes" id="UP000184452"/>
    </source>
</evidence>
<evidence type="ECO:0000256" key="1">
    <source>
        <dbReference type="SAM" id="MobiDB-lite"/>
    </source>
</evidence>
<dbReference type="OrthoDB" id="68692at2"/>
<reference evidence="2 3" key="1">
    <citation type="submission" date="2016-11" db="EMBL/GenBank/DDBJ databases">
        <authorList>
            <person name="Jaros S."/>
            <person name="Januszkiewicz K."/>
            <person name="Wedrychowicz H."/>
        </authorList>
    </citation>
    <scope>NUCLEOTIDE SEQUENCE [LARGE SCALE GENOMIC DNA]</scope>
    <source>
        <strain evidence="2 3">CGMCC 4.5723</strain>
    </source>
</reference>
<dbReference type="STRING" id="758803.SAMN05421803_12718"/>
<name>A0A1M6UBF6_9ACTN</name>